<evidence type="ECO:0000256" key="18">
    <source>
        <dbReference type="ARBA" id="ARBA00048914"/>
    </source>
</evidence>
<dbReference type="HAMAP" id="MF_00037">
    <property type="entry name" value="MurB"/>
    <property type="match status" value="1"/>
</dbReference>
<feature type="active site" evidence="19">
    <location>
        <position position="164"/>
    </location>
</feature>
<keyword evidence="16 19" id="KW-0961">Cell wall biogenesis/degradation</keyword>
<keyword evidence="22" id="KW-1185">Reference proteome</keyword>
<evidence type="ECO:0000256" key="1">
    <source>
        <dbReference type="ARBA" id="ARBA00001974"/>
    </source>
</evidence>
<organism evidence="21 22">
    <name type="scientific">Echinicola pacifica</name>
    <dbReference type="NCBI Taxonomy" id="346377"/>
    <lineage>
        <taxon>Bacteria</taxon>
        <taxon>Pseudomonadati</taxon>
        <taxon>Bacteroidota</taxon>
        <taxon>Cytophagia</taxon>
        <taxon>Cytophagales</taxon>
        <taxon>Cyclobacteriaceae</taxon>
        <taxon>Echinicola</taxon>
    </lineage>
</organism>
<evidence type="ECO:0000313" key="21">
    <source>
        <dbReference type="EMBL" id="GGZ15012.1"/>
    </source>
</evidence>
<evidence type="ECO:0000256" key="7">
    <source>
        <dbReference type="ARBA" id="ARBA00022490"/>
    </source>
</evidence>
<dbReference type="InterPro" id="IPR036635">
    <property type="entry name" value="MurB_C_sf"/>
</dbReference>
<evidence type="ECO:0000313" key="22">
    <source>
        <dbReference type="Proteomes" id="UP000619457"/>
    </source>
</evidence>
<keyword evidence="13 19" id="KW-0573">Peptidoglycan synthesis</keyword>
<keyword evidence="10 19" id="KW-0274">FAD</keyword>
<comment type="similarity">
    <text evidence="19">Belongs to the MurB family.</text>
</comment>
<dbReference type="SUPFAM" id="SSF56176">
    <property type="entry name" value="FAD-binding/transporter-associated domain-like"/>
    <property type="match status" value="1"/>
</dbReference>
<dbReference type="InterPro" id="IPR003170">
    <property type="entry name" value="MurB"/>
</dbReference>
<keyword evidence="15 19" id="KW-0131">Cell cycle</keyword>
<evidence type="ECO:0000256" key="13">
    <source>
        <dbReference type="ARBA" id="ARBA00022984"/>
    </source>
</evidence>
<dbReference type="InterPro" id="IPR036318">
    <property type="entry name" value="FAD-bd_PCMH-like_sf"/>
</dbReference>
<name>A0A918PLE6_9BACT</name>
<dbReference type="GO" id="GO:0005829">
    <property type="term" value="C:cytosol"/>
    <property type="evidence" value="ECO:0007669"/>
    <property type="project" value="TreeGrafter"/>
</dbReference>
<keyword evidence="7 19" id="KW-0963">Cytoplasm</keyword>
<dbReference type="Gene3D" id="3.90.78.10">
    <property type="entry name" value="UDP-N-acetylenolpyruvoylglucosamine reductase, C-terminal domain"/>
    <property type="match status" value="1"/>
</dbReference>
<dbReference type="GO" id="GO:0051301">
    <property type="term" value="P:cell division"/>
    <property type="evidence" value="ECO:0007669"/>
    <property type="project" value="UniProtKB-KW"/>
</dbReference>
<evidence type="ECO:0000256" key="9">
    <source>
        <dbReference type="ARBA" id="ARBA00022630"/>
    </source>
</evidence>
<keyword evidence="8 19" id="KW-0132">Cell division</keyword>
<evidence type="ECO:0000256" key="3">
    <source>
        <dbReference type="ARBA" id="ARBA00004496"/>
    </source>
</evidence>
<dbReference type="AlphaFoldDB" id="A0A918PLE6"/>
<dbReference type="InterPro" id="IPR016167">
    <property type="entry name" value="FAD-bd_PCMH_sub1"/>
</dbReference>
<dbReference type="PANTHER" id="PTHR21071">
    <property type="entry name" value="UDP-N-ACETYLENOLPYRUVOYLGLUCOSAMINE REDUCTASE"/>
    <property type="match status" value="1"/>
</dbReference>
<gene>
    <name evidence="19 21" type="primary">murB</name>
    <name evidence="21" type="ORF">GCM10007049_03810</name>
</gene>
<evidence type="ECO:0000256" key="2">
    <source>
        <dbReference type="ARBA" id="ARBA00003921"/>
    </source>
</evidence>
<comment type="subcellular location">
    <subcellularLocation>
        <location evidence="3 19">Cytoplasm</location>
    </subcellularLocation>
</comment>
<evidence type="ECO:0000256" key="12">
    <source>
        <dbReference type="ARBA" id="ARBA00022960"/>
    </source>
</evidence>
<dbReference type="Pfam" id="PF02873">
    <property type="entry name" value="MurB_C"/>
    <property type="match status" value="1"/>
</dbReference>
<evidence type="ECO:0000256" key="5">
    <source>
        <dbReference type="ARBA" id="ARBA00012518"/>
    </source>
</evidence>
<keyword evidence="12 19" id="KW-0133">Cell shape</keyword>
<dbReference type="Gene3D" id="3.30.43.10">
    <property type="entry name" value="Uridine Diphospho-n-acetylenolpyruvylglucosamine Reductase, domain 2"/>
    <property type="match status" value="1"/>
</dbReference>
<reference evidence="21" key="1">
    <citation type="journal article" date="2014" name="Int. J. Syst. Evol. Microbiol.">
        <title>Complete genome sequence of Corynebacterium casei LMG S-19264T (=DSM 44701T), isolated from a smear-ripened cheese.</title>
        <authorList>
            <consortium name="US DOE Joint Genome Institute (JGI-PGF)"/>
            <person name="Walter F."/>
            <person name="Albersmeier A."/>
            <person name="Kalinowski J."/>
            <person name="Ruckert C."/>
        </authorList>
    </citation>
    <scope>NUCLEOTIDE SEQUENCE</scope>
    <source>
        <strain evidence="21">KCTC 12368</strain>
    </source>
</reference>
<keyword evidence="11 19" id="KW-0521">NADP</keyword>
<dbReference type="PROSITE" id="PS51387">
    <property type="entry name" value="FAD_PCMH"/>
    <property type="match status" value="1"/>
</dbReference>
<evidence type="ECO:0000256" key="10">
    <source>
        <dbReference type="ARBA" id="ARBA00022827"/>
    </source>
</evidence>
<evidence type="ECO:0000256" key="19">
    <source>
        <dbReference type="HAMAP-Rule" id="MF_00037"/>
    </source>
</evidence>
<dbReference type="InterPro" id="IPR011601">
    <property type="entry name" value="MurB_C"/>
</dbReference>
<dbReference type="NCBIfam" id="TIGR00179">
    <property type="entry name" value="murB"/>
    <property type="match status" value="1"/>
</dbReference>
<dbReference type="InterPro" id="IPR006094">
    <property type="entry name" value="Oxid_FAD_bind_N"/>
</dbReference>
<evidence type="ECO:0000256" key="8">
    <source>
        <dbReference type="ARBA" id="ARBA00022618"/>
    </source>
</evidence>
<dbReference type="NCBIfam" id="NF010478">
    <property type="entry name" value="PRK13903.1"/>
    <property type="match status" value="1"/>
</dbReference>
<dbReference type="GO" id="GO:0071555">
    <property type="term" value="P:cell wall organization"/>
    <property type="evidence" value="ECO:0007669"/>
    <property type="project" value="UniProtKB-KW"/>
</dbReference>
<comment type="caution">
    <text evidence="21">The sequence shown here is derived from an EMBL/GenBank/DDBJ whole genome shotgun (WGS) entry which is preliminary data.</text>
</comment>
<evidence type="ECO:0000256" key="15">
    <source>
        <dbReference type="ARBA" id="ARBA00023306"/>
    </source>
</evidence>
<comment type="catalytic activity">
    <reaction evidence="18 19">
        <text>UDP-N-acetyl-alpha-D-muramate + NADP(+) = UDP-N-acetyl-3-O-(1-carboxyvinyl)-alpha-D-glucosamine + NADPH + H(+)</text>
        <dbReference type="Rhea" id="RHEA:12248"/>
        <dbReference type="ChEBI" id="CHEBI:15378"/>
        <dbReference type="ChEBI" id="CHEBI:57783"/>
        <dbReference type="ChEBI" id="CHEBI:58349"/>
        <dbReference type="ChEBI" id="CHEBI:68483"/>
        <dbReference type="ChEBI" id="CHEBI:70757"/>
        <dbReference type="EC" id="1.3.1.98"/>
    </reaction>
</comment>
<evidence type="ECO:0000259" key="20">
    <source>
        <dbReference type="PROSITE" id="PS51387"/>
    </source>
</evidence>
<dbReference type="GO" id="GO:0008762">
    <property type="term" value="F:UDP-N-acetylmuramate dehydrogenase activity"/>
    <property type="evidence" value="ECO:0007669"/>
    <property type="project" value="UniProtKB-UniRule"/>
</dbReference>
<keyword evidence="9 19" id="KW-0285">Flavoprotein</keyword>
<dbReference type="GO" id="GO:0009252">
    <property type="term" value="P:peptidoglycan biosynthetic process"/>
    <property type="evidence" value="ECO:0007669"/>
    <property type="project" value="UniProtKB-UniRule"/>
</dbReference>
<dbReference type="InterPro" id="IPR016166">
    <property type="entry name" value="FAD-bd_PCMH"/>
</dbReference>
<comment type="cofactor">
    <cofactor evidence="1 19">
        <name>FAD</name>
        <dbReference type="ChEBI" id="CHEBI:57692"/>
    </cofactor>
</comment>
<dbReference type="Proteomes" id="UP000619457">
    <property type="component" value="Unassembled WGS sequence"/>
</dbReference>
<evidence type="ECO:0000256" key="17">
    <source>
        <dbReference type="ARBA" id="ARBA00031026"/>
    </source>
</evidence>
<reference evidence="21" key="2">
    <citation type="submission" date="2020-09" db="EMBL/GenBank/DDBJ databases">
        <authorList>
            <person name="Sun Q."/>
            <person name="Kim S."/>
        </authorList>
    </citation>
    <scope>NUCLEOTIDE SEQUENCE</scope>
    <source>
        <strain evidence="21">KCTC 12368</strain>
    </source>
</reference>
<evidence type="ECO:0000256" key="11">
    <source>
        <dbReference type="ARBA" id="ARBA00022857"/>
    </source>
</evidence>
<dbReference type="SUPFAM" id="SSF56194">
    <property type="entry name" value="Uridine diphospho-N-Acetylenolpyruvylglucosamine reductase, MurB, C-terminal domain"/>
    <property type="match status" value="1"/>
</dbReference>
<dbReference type="Pfam" id="PF01565">
    <property type="entry name" value="FAD_binding_4"/>
    <property type="match status" value="1"/>
</dbReference>
<dbReference type="GO" id="GO:0008360">
    <property type="term" value="P:regulation of cell shape"/>
    <property type="evidence" value="ECO:0007669"/>
    <property type="project" value="UniProtKB-KW"/>
</dbReference>
<proteinExistence type="inferred from homology"/>
<feature type="active site" description="Proton donor" evidence="19">
    <location>
        <position position="240"/>
    </location>
</feature>
<comment type="pathway">
    <text evidence="4 19">Cell wall biogenesis; peptidoglycan biosynthesis.</text>
</comment>
<feature type="active site" evidence="19">
    <location>
        <position position="335"/>
    </location>
</feature>
<dbReference type="EC" id="1.3.1.98" evidence="5 19"/>
<keyword evidence="14 19" id="KW-0560">Oxidoreductase</keyword>
<dbReference type="Gene3D" id="3.30.465.10">
    <property type="match status" value="1"/>
</dbReference>
<dbReference type="PANTHER" id="PTHR21071:SF4">
    <property type="entry name" value="UDP-N-ACETYLENOLPYRUVOYLGLUCOSAMINE REDUCTASE"/>
    <property type="match status" value="1"/>
</dbReference>
<evidence type="ECO:0000256" key="16">
    <source>
        <dbReference type="ARBA" id="ARBA00023316"/>
    </source>
</evidence>
<comment type="function">
    <text evidence="2 19">Cell wall formation.</text>
</comment>
<dbReference type="InterPro" id="IPR016169">
    <property type="entry name" value="FAD-bd_PCMH_sub2"/>
</dbReference>
<dbReference type="NCBIfam" id="NF000755">
    <property type="entry name" value="PRK00046.1"/>
    <property type="match status" value="1"/>
</dbReference>
<protein>
    <recommendedName>
        <fullName evidence="6 19">UDP-N-acetylenolpyruvoylglucosamine reductase</fullName>
        <ecNumber evidence="5 19">1.3.1.98</ecNumber>
    </recommendedName>
    <alternativeName>
        <fullName evidence="17 19">UDP-N-acetylmuramate dehydrogenase</fullName>
    </alternativeName>
</protein>
<dbReference type="GO" id="GO:0071949">
    <property type="term" value="F:FAD binding"/>
    <property type="evidence" value="ECO:0007669"/>
    <property type="project" value="InterPro"/>
</dbReference>
<sequence>MNIQENISLKPYNTFQIDKSAKLFVEARTPEEVIKALQIAKNNESPVFILGGGSNILLTKDVQAMVIKVTIKGIEVTDETDDHIWVKVGAGEVWHDFVLHAITNNWAGIENLSLIPGTVGASPLQNIGAYGVEIKDVFEQLSAINRHTLEEEVFTGEQCHFGYRESIFKNDLKDQYVITSVSYKLTKKPQFKVSYGAIQQTLESRGIQSGDFTIKAISDAVIAIRQSKLPDPKVIGNAGSFFKNPVLSADQFKQLQDAYPDVPGYPQTDGVKIPAAWLIEQAGWKGRTFGEIGVHKNQPLVLVNYGDGDGLAIKTLAENIQSDISSKFGINLFPEVNFI</sequence>
<feature type="domain" description="FAD-binding PCMH-type" evidence="20">
    <location>
        <begin position="17"/>
        <end position="188"/>
    </location>
</feature>
<evidence type="ECO:0000256" key="4">
    <source>
        <dbReference type="ARBA" id="ARBA00004752"/>
    </source>
</evidence>
<evidence type="ECO:0000256" key="6">
    <source>
        <dbReference type="ARBA" id="ARBA00015188"/>
    </source>
</evidence>
<accession>A0A918PLE6</accession>
<evidence type="ECO:0000256" key="14">
    <source>
        <dbReference type="ARBA" id="ARBA00023002"/>
    </source>
</evidence>
<dbReference type="EMBL" id="BMWX01000001">
    <property type="protein sequence ID" value="GGZ15012.1"/>
    <property type="molecule type" value="Genomic_DNA"/>
</dbReference>